<dbReference type="GO" id="GO:0005634">
    <property type="term" value="C:nucleus"/>
    <property type="evidence" value="ECO:0007669"/>
    <property type="project" value="TreeGrafter"/>
</dbReference>
<gene>
    <name evidence="3" type="ORF">PACLA_8A014948</name>
</gene>
<evidence type="ECO:0000313" key="4">
    <source>
        <dbReference type="Proteomes" id="UP001152795"/>
    </source>
</evidence>
<feature type="region of interest" description="Disordered" evidence="2">
    <location>
        <begin position="36"/>
        <end position="56"/>
    </location>
</feature>
<feature type="non-terminal residue" evidence="3">
    <location>
        <position position="139"/>
    </location>
</feature>
<evidence type="ECO:0000256" key="1">
    <source>
        <dbReference type="ARBA" id="ARBA00022553"/>
    </source>
</evidence>
<comment type="caution">
    <text evidence="3">The sequence shown here is derived from an EMBL/GenBank/DDBJ whole genome shotgun (WGS) entry which is preliminary data.</text>
</comment>
<keyword evidence="1" id="KW-0597">Phosphoprotein</keyword>
<dbReference type="PANTHER" id="PTHR46551">
    <property type="entry name" value="SAP DOMAIN-CONTAINING RIBONUCLEOPROTEIN"/>
    <property type="match status" value="1"/>
</dbReference>
<dbReference type="GO" id="GO:0016973">
    <property type="term" value="P:poly(A)+ mRNA export from nucleus"/>
    <property type="evidence" value="ECO:0007669"/>
    <property type="project" value="TreeGrafter"/>
</dbReference>
<name>A0A6S7K870_PARCT</name>
<dbReference type="PANTHER" id="PTHR46551:SF1">
    <property type="entry name" value="SAP DOMAIN-CONTAINING RIBONUCLEOPROTEIN"/>
    <property type="match status" value="1"/>
</dbReference>
<evidence type="ECO:0000313" key="3">
    <source>
        <dbReference type="EMBL" id="CAB4039581.1"/>
    </source>
</evidence>
<sequence>PDIPTENIPPASDDLAKVEESLNFIKTVEEPKKVSLDLPKTDKERKMNRQERFGIPLNEKQKKLARAERFGAGGKTNAAGNQKLAGFTKDSADIEKLSKRAERFGAVSPIVTKTVEEEKIKKRKERFGVSTSGLGSDAE</sequence>
<accession>A0A6S7K870</accession>
<dbReference type="EMBL" id="CACRXK020025591">
    <property type="protein sequence ID" value="CAB4039581.1"/>
    <property type="molecule type" value="Genomic_DNA"/>
</dbReference>
<feature type="non-terminal residue" evidence="3">
    <location>
        <position position="1"/>
    </location>
</feature>
<dbReference type="AlphaFoldDB" id="A0A6S7K870"/>
<feature type="compositionally biased region" description="Basic and acidic residues" evidence="2">
    <location>
        <begin position="36"/>
        <end position="52"/>
    </location>
</feature>
<proteinExistence type="predicted"/>
<dbReference type="Proteomes" id="UP001152795">
    <property type="component" value="Unassembled WGS sequence"/>
</dbReference>
<protein>
    <submittedName>
        <fullName evidence="3">SAP domain-containing ribonucleo</fullName>
    </submittedName>
</protein>
<organism evidence="3 4">
    <name type="scientific">Paramuricea clavata</name>
    <name type="common">Red gorgonian</name>
    <name type="synonym">Violescent sea-whip</name>
    <dbReference type="NCBI Taxonomy" id="317549"/>
    <lineage>
        <taxon>Eukaryota</taxon>
        <taxon>Metazoa</taxon>
        <taxon>Cnidaria</taxon>
        <taxon>Anthozoa</taxon>
        <taxon>Octocorallia</taxon>
        <taxon>Malacalcyonacea</taxon>
        <taxon>Plexauridae</taxon>
        <taxon>Paramuricea</taxon>
    </lineage>
</organism>
<dbReference type="Pfam" id="PF18592">
    <property type="entry name" value="Tho1_MOS11_C"/>
    <property type="match status" value="1"/>
</dbReference>
<evidence type="ECO:0000256" key="2">
    <source>
        <dbReference type="SAM" id="MobiDB-lite"/>
    </source>
</evidence>
<reference evidence="3" key="1">
    <citation type="submission" date="2020-04" db="EMBL/GenBank/DDBJ databases">
        <authorList>
            <person name="Alioto T."/>
            <person name="Alioto T."/>
            <person name="Gomez Garrido J."/>
        </authorList>
    </citation>
    <scope>NUCLEOTIDE SEQUENCE</scope>
    <source>
        <strain evidence="3">A484AB</strain>
    </source>
</reference>
<dbReference type="InterPro" id="IPR052240">
    <property type="entry name" value="SAP_domain_ribonucleoprotein"/>
</dbReference>
<dbReference type="InterPro" id="IPR040746">
    <property type="entry name" value="THO1_MOS11_C"/>
</dbReference>
<dbReference type="OrthoDB" id="5837849at2759"/>
<keyword evidence="4" id="KW-1185">Reference proteome</keyword>